<evidence type="ECO:0000256" key="1">
    <source>
        <dbReference type="SAM" id="Phobius"/>
    </source>
</evidence>
<dbReference type="AlphaFoldDB" id="A0A1H8GMU8"/>
<gene>
    <name evidence="2" type="ORF">SAMN05192533_11391</name>
</gene>
<dbReference type="GO" id="GO:0005886">
    <property type="term" value="C:plasma membrane"/>
    <property type="evidence" value="ECO:0007669"/>
    <property type="project" value="UniProtKB-SubCell"/>
</dbReference>
<dbReference type="EMBL" id="FOBW01000013">
    <property type="protein sequence ID" value="SEN45140.1"/>
    <property type="molecule type" value="Genomic_DNA"/>
</dbReference>
<dbReference type="OrthoDB" id="2932044at2"/>
<keyword evidence="1" id="KW-0812">Transmembrane</keyword>
<keyword evidence="3" id="KW-1185">Reference proteome</keyword>
<dbReference type="RefSeq" id="WP_090748537.1">
    <property type="nucleotide sequence ID" value="NZ_FOBW01000013.1"/>
</dbReference>
<dbReference type="PANTHER" id="PTHR43471">
    <property type="entry name" value="ABC TRANSPORTER PERMEASE"/>
    <property type="match status" value="1"/>
</dbReference>
<sequence>MNYIWKEWKESLRSKGLWLSLGIIIIVSLLMLSRSSGLGVDQGFYILVVNLFESLIYFIPILCLFLGAFSIFQEKEQKTLVMLLTRQESTLSFLFKKSLAIQSVLIAPVFIWFFIYLIPLKFFFAIPFSHYFLFLAALIGFMLVFTQLGVFIGSISRSRMQITGIAIVIWFYFFFLHDFALLSVLSNVTHDNVQLFSIAYFLNPIQAIRMFLESSLGLYSFGNMSRLLESFMWLSPTMFFTLNLIFWLGLSFAGAVMLHRKEGFE</sequence>
<feature type="transmembrane region" description="Helical" evidence="1">
    <location>
        <begin position="130"/>
        <end position="152"/>
    </location>
</feature>
<accession>A0A1H8GMU8</accession>
<feature type="transmembrane region" description="Helical" evidence="1">
    <location>
        <begin position="164"/>
        <end position="186"/>
    </location>
</feature>
<proteinExistence type="predicted"/>
<keyword evidence="1" id="KW-1133">Transmembrane helix</keyword>
<dbReference type="STRING" id="930146.SAMN05192533_11391"/>
<evidence type="ECO:0000313" key="3">
    <source>
        <dbReference type="Proteomes" id="UP000198553"/>
    </source>
</evidence>
<feature type="transmembrane region" description="Helical" evidence="1">
    <location>
        <begin position="93"/>
        <end position="118"/>
    </location>
</feature>
<feature type="transmembrane region" description="Helical" evidence="1">
    <location>
        <begin position="233"/>
        <end position="258"/>
    </location>
</feature>
<dbReference type="Proteomes" id="UP000198553">
    <property type="component" value="Unassembled WGS sequence"/>
</dbReference>
<evidence type="ECO:0000313" key="2">
    <source>
        <dbReference type="EMBL" id="SEN45140.1"/>
    </source>
</evidence>
<dbReference type="Pfam" id="PF12679">
    <property type="entry name" value="ABC2_membrane_2"/>
    <property type="match status" value="1"/>
</dbReference>
<feature type="transmembrane region" description="Helical" evidence="1">
    <location>
        <begin position="44"/>
        <end position="72"/>
    </location>
</feature>
<protein>
    <submittedName>
        <fullName evidence="2">ABC-2 type transport system permease protein</fullName>
    </submittedName>
</protein>
<dbReference type="GO" id="GO:0140359">
    <property type="term" value="F:ABC-type transporter activity"/>
    <property type="evidence" value="ECO:0007669"/>
    <property type="project" value="InterPro"/>
</dbReference>
<organism evidence="2 3">
    <name type="scientific">Mesobacillus persicus</name>
    <dbReference type="NCBI Taxonomy" id="930146"/>
    <lineage>
        <taxon>Bacteria</taxon>
        <taxon>Bacillati</taxon>
        <taxon>Bacillota</taxon>
        <taxon>Bacilli</taxon>
        <taxon>Bacillales</taxon>
        <taxon>Bacillaceae</taxon>
        <taxon>Mesobacillus</taxon>
    </lineage>
</organism>
<reference evidence="3" key="1">
    <citation type="submission" date="2016-10" db="EMBL/GenBank/DDBJ databases">
        <authorList>
            <person name="Varghese N."/>
            <person name="Submissions S."/>
        </authorList>
    </citation>
    <scope>NUCLEOTIDE SEQUENCE [LARGE SCALE GENOMIC DNA]</scope>
    <source>
        <strain evidence="3">B48,IBRC-M 10115,DSM 25386,CECT 8001</strain>
    </source>
</reference>
<keyword evidence="1" id="KW-0472">Membrane</keyword>
<name>A0A1H8GMU8_9BACI</name>
<feature type="transmembrane region" description="Helical" evidence="1">
    <location>
        <begin position="12"/>
        <end position="32"/>
    </location>
</feature>